<gene>
    <name evidence="1" type="ORF">MM415A00367_0021</name>
    <name evidence="2" type="ORF">MM415B02168_0003</name>
</gene>
<dbReference type="AlphaFoldDB" id="A0A6M3KLA8"/>
<dbReference type="EMBL" id="MT142497">
    <property type="protein sequence ID" value="QJA82833.1"/>
    <property type="molecule type" value="Genomic_DNA"/>
</dbReference>
<proteinExistence type="predicted"/>
<accession>A0A6M3KLA8</accession>
<reference evidence="1" key="1">
    <citation type="submission" date="2020-03" db="EMBL/GenBank/DDBJ databases">
        <title>The deep terrestrial virosphere.</title>
        <authorList>
            <person name="Holmfeldt K."/>
            <person name="Nilsson E."/>
            <person name="Simone D."/>
            <person name="Lopez-Fernandez M."/>
            <person name="Wu X."/>
            <person name="de Brujin I."/>
            <person name="Lundin D."/>
            <person name="Andersson A."/>
            <person name="Bertilsson S."/>
            <person name="Dopson M."/>
        </authorList>
    </citation>
    <scope>NUCLEOTIDE SEQUENCE</scope>
    <source>
        <strain evidence="1">MM415A00367</strain>
        <strain evidence="2">MM415B02168</strain>
    </source>
</reference>
<sequence length="63" mass="7116">MRLFKRKADKQREAIMAQIQEACKGGYCVILGETPTGTRVIILGRDKLAQQLEEIANKEEVIL</sequence>
<protein>
    <submittedName>
        <fullName evidence="1">Uncharacterized protein</fullName>
    </submittedName>
</protein>
<evidence type="ECO:0000313" key="1">
    <source>
        <dbReference type="EMBL" id="QJA82833.1"/>
    </source>
</evidence>
<evidence type="ECO:0000313" key="2">
    <source>
        <dbReference type="EMBL" id="QJA85857.1"/>
    </source>
</evidence>
<organism evidence="1">
    <name type="scientific">viral metagenome</name>
    <dbReference type="NCBI Taxonomy" id="1070528"/>
    <lineage>
        <taxon>unclassified sequences</taxon>
        <taxon>metagenomes</taxon>
        <taxon>organismal metagenomes</taxon>
    </lineage>
</organism>
<dbReference type="EMBL" id="MT142599">
    <property type="protein sequence ID" value="QJA85857.1"/>
    <property type="molecule type" value="Genomic_DNA"/>
</dbReference>
<name>A0A6M3KLA8_9ZZZZ</name>